<protein>
    <recommendedName>
        <fullName evidence="4">Thioredoxin domain-containing protein</fullName>
    </recommendedName>
</protein>
<organism evidence="2 3">
    <name type="scientific">Mesoterricola sediminis</name>
    <dbReference type="NCBI Taxonomy" id="2927980"/>
    <lineage>
        <taxon>Bacteria</taxon>
        <taxon>Pseudomonadati</taxon>
        <taxon>Acidobacteriota</taxon>
        <taxon>Holophagae</taxon>
        <taxon>Holophagales</taxon>
        <taxon>Holophagaceae</taxon>
        <taxon>Mesoterricola</taxon>
    </lineage>
</organism>
<proteinExistence type="predicted"/>
<keyword evidence="1" id="KW-1133">Transmembrane helix</keyword>
<dbReference type="AlphaFoldDB" id="A0AA48H003"/>
<keyword evidence="1" id="KW-0472">Membrane</keyword>
<reference evidence="2" key="1">
    <citation type="journal article" date="2023" name="Int. J. Syst. Evol. Microbiol.">
        <title>Mesoterricola silvestris gen. nov., sp. nov., Mesoterricola sediminis sp. nov., Geothrix oryzae sp. nov., Geothrix edaphica sp. nov., Geothrix rubra sp. nov., and Geothrix limicola sp. nov., six novel members of Acidobacteriota isolated from soils.</title>
        <authorList>
            <person name="Itoh H."/>
            <person name="Sugisawa Y."/>
            <person name="Mise K."/>
            <person name="Xu Z."/>
            <person name="Kuniyasu M."/>
            <person name="Ushijima N."/>
            <person name="Kawano K."/>
            <person name="Kobayashi E."/>
            <person name="Shiratori Y."/>
            <person name="Masuda Y."/>
            <person name="Senoo K."/>
        </authorList>
    </citation>
    <scope>NUCLEOTIDE SEQUENCE</scope>
    <source>
        <strain evidence="2">W786</strain>
    </source>
</reference>
<evidence type="ECO:0000256" key="1">
    <source>
        <dbReference type="SAM" id="Phobius"/>
    </source>
</evidence>
<dbReference type="Gene3D" id="1.25.40.10">
    <property type="entry name" value="Tetratricopeptide repeat domain"/>
    <property type="match status" value="1"/>
</dbReference>
<dbReference type="SMART" id="SM00671">
    <property type="entry name" value="SEL1"/>
    <property type="match status" value="1"/>
</dbReference>
<gene>
    <name evidence="2" type="ORF">METESE_24630</name>
</gene>
<dbReference type="InterPro" id="IPR036249">
    <property type="entry name" value="Thioredoxin-like_sf"/>
</dbReference>
<dbReference type="SUPFAM" id="SSF52833">
    <property type="entry name" value="Thioredoxin-like"/>
    <property type="match status" value="1"/>
</dbReference>
<dbReference type="InterPro" id="IPR006597">
    <property type="entry name" value="Sel1-like"/>
</dbReference>
<keyword evidence="3" id="KW-1185">Reference proteome</keyword>
<dbReference type="KEGG" id="msea:METESE_24630"/>
<dbReference type="SUPFAM" id="SSF81901">
    <property type="entry name" value="HCP-like"/>
    <property type="match status" value="1"/>
</dbReference>
<dbReference type="RefSeq" id="WP_316410313.1">
    <property type="nucleotide sequence ID" value="NZ_AP027081.1"/>
</dbReference>
<dbReference type="EMBL" id="AP027081">
    <property type="protein sequence ID" value="BDU77505.1"/>
    <property type="molecule type" value="Genomic_DNA"/>
</dbReference>
<feature type="transmembrane region" description="Helical" evidence="1">
    <location>
        <begin position="180"/>
        <end position="206"/>
    </location>
</feature>
<dbReference type="Gene3D" id="3.40.30.10">
    <property type="entry name" value="Glutaredoxin"/>
    <property type="match status" value="1"/>
</dbReference>
<keyword evidence="1" id="KW-0812">Transmembrane</keyword>
<dbReference type="InterPro" id="IPR011990">
    <property type="entry name" value="TPR-like_helical_dom_sf"/>
</dbReference>
<dbReference type="Proteomes" id="UP001228113">
    <property type="component" value="Chromosome"/>
</dbReference>
<evidence type="ECO:0000313" key="2">
    <source>
        <dbReference type="EMBL" id="BDU77505.1"/>
    </source>
</evidence>
<evidence type="ECO:0000313" key="3">
    <source>
        <dbReference type="Proteomes" id="UP001228113"/>
    </source>
</evidence>
<sequence length="382" mass="42270">MDGAALERRLIGLCRRRWWLHRWLDPLYARAARKGDLALVREDADRLGDAADVARLQGRADAEDLAERAMARWQQLADGGDPEAAFRLAEAHRTGFGRPRNHWKALDHYRLALDRGHPEAAGRLQALEAGEPIVDGASEAKARQALLRAVYGEAAGARRARAAAASYRELRREGVGFRMAASLLIGAGALFAYVALDLFFFGLGAWRPDPARVAWGVVGRIHPPRGTGPGRAIPGWLRPDVRSVAFSVEDHIHERSGRFSLGDFRGRVVYLLVVDGRHPAVRECRPFMAHLAQGEDPAVAGFVLMIPSGLPMEDLGSYTQGFQWAFDFAPAIAEGPKGARPLGTLSRFPMNFVIDRQGRIRQRWLGWSEDLTRRAIQEALAE</sequence>
<accession>A0AA48H003</accession>
<evidence type="ECO:0008006" key="4">
    <source>
        <dbReference type="Google" id="ProtNLM"/>
    </source>
</evidence>
<name>A0AA48H003_9BACT</name>